<evidence type="ECO:0000256" key="1">
    <source>
        <dbReference type="ARBA" id="ARBA00022614"/>
    </source>
</evidence>
<protein>
    <recommendedName>
        <fullName evidence="9">Leucine-rich repeat-containing N-terminal plant-type domain-containing protein</fullName>
    </recommendedName>
</protein>
<keyword evidence="1" id="KW-0433">Leucine-rich repeat</keyword>
<dbReference type="SMART" id="SM00369">
    <property type="entry name" value="LRR_TYP"/>
    <property type="match status" value="14"/>
</dbReference>
<evidence type="ECO:0000259" key="6">
    <source>
        <dbReference type="Pfam" id="PF23598"/>
    </source>
</evidence>
<feature type="domain" description="Leucine-rich repeat-containing N-terminal plant-type" evidence="5">
    <location>
        <begin position="776"/>
        <end position="794"/>
    </location>
</feature>
<dbReference type="InterPro" id="IPR001611">
    <property type="entry name" value="Leu-rich_rpt"/>
</dbReference>
<evidence type="ECO:0000256" key="4">
    <source>
        <dbReference type="SAM" id="SignalP"/>
    </source>
</evidence>
<feature type="domain" description="Leucine-rich repeat-containing N-terminal plant-type" evidence="5">
    <location>
        <begin position="391"/>
        <end position="423"/>
    </location>
</feature>
<keyword evidence="2 4" id="KW-0732">Signal</keyword>
<dbReference type="InterPro" id="IPR055414">
    <property type="entry name" value="LRR_R13L4/SHOC2-like"/>
</dbReference>
<dbReference type="Pfam" id="PF08263">
    <property type="entry name" value="LRRNT_2"/>
    <property type="match status" value="6"/>
</dbReference>
<evidence type="ECO:0008006" key="9">
    <source>
        <dbReference type="Google" id="ProtNLM"/>
    </source>
</evidence>
<dbReference type="Proteomes" id="UP001054902">
    <property type="component" value="Unassembled WGS sequence"/>
</dbReference>
<comment type="caution">
    <text evidence="7">The sequence shown here is derived from an EMBL/GenBank/DDBJ whole genome shotgun (WGS) entry which is preliminary data.</text>
</comment>
<evidence type="ECO:0000313" key="8">
    <source>
        <dbReference type="Proteomes" id="UP001054902"/>
    </source>
</evidence>
<feature type="domain" description="Leucine-rich repeat-containing N-terminal plant-type" evidence="5">
    <location>
        <begin position="42"/>
        <end position="60"/>
    </location>
</feature>
<dbReference type="FunFam" id="3.80.10.10:FF:000041">
    <property type="entry name" value="LRR receptor-like serine/threonine-protein kinase ERECTA"/>
    <property type="match status" value="5"/>
</dbReference>
<feature type="domain" description="Leucine-rich repeat-containing N-terminal plant-type" evidence="5">
    <location>
        <begin position="1139"/>
        <end position="1178"/>
    </location>
</feature>
<dbReference type="Pfam" id="PF00560">
    <property type="entry name" value="LRR_1"/>
    <property type="match status" value="5"/>
</dbReference>
<keyword evidence="8" id="KW-1185">Reference proteome</keyword>
<dbReference type="Pfam" id="PF13855">
    <property type="entry name" value="LRR_8"/>
    <property type="match status" value="1"/>
</dbReference>
<dbReference type="Pfam" id="PF23598">
    <property type="entry name" value="LRR_14"/>
    <property type="match status" value="2"/>
</dbReference>
<dbReference type="Gene3D" id="3.80.10.10">
    <property type="entry name" value="Ribonuclease Inhibitor"/>
    <property type="match status" value="8"/>
</dbReference>
<dbReference type="PROSITE" id="PS51450">
    <property type="entry name" value="LRR"/>
    <property type="match status" value="2"/>
</dbReference>
<keyword evidence="3" id="KW-0677">Repeat</keyword>
<evidence type="ECO:0000256" key="3">
    <source>
        <dbReference type="ARBA" id="ARBA00022737"/>
    </source>
</evidence>
<dbReference type="SMART" id="SM00365">
    <property type="entry name" value="LRR_SD22"/>
    <property type="match status" value="9"/>
</dbReference>
<feature type="signal peptide" evidence="4">
    <location>
        <begin position="1"/>
        <end position="19"/>
    </location>
</feature>
<feature type="domain" description="Leucine-rich repeat-containing N-terminal plant-type" evidence="5">
    <location>
        <begin position="1527"/>
        <end position="1543"/>
    </location>
</feature>
<evidence type="ECO:0000259" key="5">
    <source>
        <dbReference type="Pfam" id="PF08263"/>
    </source>
</evidence>
<dbReference type="EMBL" id="BLLK01000045">
    <property type="protein sequence ID" value="GFH51024.1"/>
    <property type="molecule type" value="Genomic_DNA"/>
</dbReference>
<dbReference type="InterPro" id="IPR032675">
    <property type="entry name" value="LRR_dom_sf"/>
</dbReference>
<proteinExistence type="predicted"/>
<accession>A0AAD3CSK7</accession>
<dbReference type="PANTHER" id="PTHR48060">
    <property type="entry name" value="DNA DAMAGE-REPAIR/TOLERATION PROTEIN DRT100"/>
    <property type="match status" value="1"/>
</dbReference>
<dbReference type="InterPro" id="IPR003591">
    <property type="entry name" value="Leu-rich_rpt_typical-subtyp"/>
</dbReference>
<dbReference type="InterPro" id="IPR013210">
    <property type="entry name" value="LRR_N_plant-typ"/>
</dbReference>
<feature type="domain" description="Disease resistance R13L4/SHOC-2-like LRR" evidence="6">
    <location>
        <begin position="141"/>
        <end position="297"/>
    </location>
</feature>
<dbReference type="PANTHER" id="PTHR48060:SF21">
    <property type="entry name" value="L DOMAIN-LIKE PROTEIN"/>
    <property type="match status" value="1"/>
</dbReference>
<sequence>MKISMKGAAMALLFSGAQALTIPETLDLLYSATNGHSWSKNSGWSDDYEYKYCEWPGITCYNVDRYNELYRQIETIDLSDNHLDGTIPSEIFRIPFLSNLILRENPDLTIHFKGMEHAHTLNKLVISNTNIESFEGLQGNELRELHLTDCSLNMPFPKEITGLKKLNALYANYNHFYGELPSELGEMTSLVELYLLKNKLEGPIPESIGNLSDLEILVMSDNQFTGTLSSDVFNRLTELRVLSLEKNKLQGQIPSLHKLYHIRDVFFSDNQFTGSVPENFLWHAPKDELMTVELRNNQLSGNFYAKRMVDFTNMNLDITMNEFTSIDADLCEKSEWMGGAVGSLKCDAIMCPIGSWAPAGRSTSEYKCQNGCETARFMGSNNCDGDKKRILREFYLALNGDLWNENNWFKTDDECEWTGVTCSDDGLKLILGLDLRGMKMLGTVPSSVFKLEGLKELDFSDNFVRFSFTGIRHAKYLRKLDLTSTGLDSFKDFEELRATSILELFLSSNNLNEEIPQALYDLTDLRKLMLAHNNLYGGISSHIGRLTNLEEFNVYGNNLSGQIPKEFGALRNSLKHATFSENDFTGTIPEAFSDMPQLITLGMHQKTNTQGGFTGPVPDFSGCPKLEAVSLAGNSLSGNLPSSFMENSDRLRQEIDVDLSSNKITGQIPSSWDMFGYLNFDLSDNMIDHIHSSLCTMKGWQGGILGEMDGCDAILCKKGTFNANGMASPGNECVPCAGAQFYGTTKCDELGSDEIWWILETFYASTNGDDWEDGHGWLHSANPCDGKWEGITCDNDNVNIVEIDLSHKGLSGTPDTIIFNLPRLQKLDLSHNKINFSFHGIGAAKDLRILKLSNTRLSSLEGIGAALSLNQLHITDNYLEGHIPDELYDLVNLRGLYMNYNRFTGRLSSKIGQLQNLQELYMMKNALTGPIPSAIGNLKEMQVLSISENFLVGSIPESLNNMKKLRVLAIQGEAIIRLNGRRTAERTQIAAGLSGALPSFDGLENLEGLYLAYNSLNGKIPYNFLAGIKDKSKPIVVDLGSNFLAGVVPASLTQFDMLDLALGNNKFNGIAPGLCKMNEWFEGDIGEYDCDGLLCPQHTYNELGRRHHDMACIPCPENTVAPYLGSTKCESAEEQAKDTERLVLKALYDSVDGIGWHTQNNWYDDTMSFCDWYGIKCTDDGNSIQGIYLDGNGLKGTIPDVVFDLPNLVELNLADNEVTINFDYIGSTHQLQYLNIENTGMTSLNGLESAKRLKVLHANNNAFTKFPEEILSLNNLQVLYLSDNKFGSSIPNLSGLSNLAFFACKRCDLSGSLPSWWGTLSKLQYLSLSGNKLSGAIPASFDNLLALTHLDLSDQAPRGGGLTGSIPSFSNAASLNEIYLQKNKLSGALSDDFLGQNTARVIVVDLRWNSISGSVPRSLINLTSDFSLLLAGNQIGEIPPEICDSPPLNWNQGDLETFGCDGLLCKKGTYSPIGRATSGYQCSPCGITNDASEKFFGSTRCGEKAVVKTLESLYYSLGGPDWFNNDGWTENDEYCAWYGIECDSDKEVIGIDLDENNLIGSIPKDIFSLTNLKSLNFRKNSISSVNFSGVEKVTGLTLLNLSSTGLTSLTGIGAAQSLKELHFTSNGLTSIPNELFNLSSLERLLLNYNNMSGKISSKIGQLSALKELYLFRNNLTGTLPSEIANLKNIEVLGLGENDFKGEIPSGINDLQNLKVLALQHVDSLNTGKIVSKTAKRGFTGTLPSFDNNPNLRELYLQSNSLTGRIPNSFLRSVEKNDNLIVDLSNNMISEGVPKSLGQFSKLDIILVGNQISGIADDLCDNGDWMNGRVATTGCDAILCPIGFYNEFGRQSNDDTPCKPCPFTFTAPFYGSISCDPDSNDYNEREILTKLYRATGGSKWIEADNWLEDKTSICDWHGIFCEVMDSEGGNMVVTEIHLPSNRLTGTVPPQVFNLMHLKTEVFHVMIPMITKDFLTN</sequence>
<feature type="domain" description="Leucine-rich repeat-containing N-terminal plant-type" evidence="5">
    <location>
        <begin position="1903"/>
        <end position="1920"/>
    </location>
</feature>
<gene>
    <name evidence="7" type="ORF">CTEN210_07500</name>
</gene>
<reference evidence="7 8" key="1">
    <citation type="journal article" date="2021" name="Sci. Rep.">
        <title>The genome of the diatom Chaetoceros tenuissimus carries an ancient integrated fragment of an extant virus.</title>
        <authorList>
            <person name="Hongo Y."/>
            <person name="Kimura K."/>
            <person name="Takaki Y."/>
            <person name="Yoshida Y."/>
            <person name="Baba S."/>
            <person name="Kobayashi G."/>
            <person name="Nagasaki K."/>
            <person name="Hano T."/>
            <person name="Tomaru Y."/>
        </authorList>
    </citation>
    <scope>NUCLEOTIDE SEQUENCE [LARGE SCALE GENOMIC DNA]</scope>
    <source>
        <strain evidence="7 8">NIES-3715</strain>
    </source>
</reference>
<feature type="domain" description="Disease resistance R13L4/SHOC-2-like LRR" evidence="6">
    <location>
        <begin position="846"/>
        <end position="972"/>
    </location>
</feature>
<evidence type="ECO:0000313" key="7">
    <source>
        <dbReference type="EMBL" id="GFH51024.1"/>
    </source>
</evidence>
<dbReference type="SUPFAM" id="SSF52058">
    <property type="entry name" value="L domain-like"/>
    <property type="match status" value="5"/>
</dbReference>
<feature type="chain" id="PRO_5042246695" description="Leucine-rich repeat-containing N-terminal plant-type domain-containing protein" evidence="4">
    <location>
        <begin position="20"/>
        <end position="1975"/>
    </location>
</feature>
<dbReference type="SMART" id="SM01411">
    <property type="entry name" value="Ephrin_rec_like"/>
    <property type="match status" value="2"/>
</dbReference>
<dbReference type="InterPro" id="IPR053211">
    <property type="entry name" value="DNA_repair-toleration"/>
</dbReference>
<name>A0AAD3CSK7_9STRA</name>
<organism evidence="7 8">
    <name type="scientific">Chaetoceros tenuissimus</name>
    <dbReference type="NCBI Taxonomy" id="426638"/>
    <lineage>
        <taxon>Eukaryota</taxon>
        <taxon>Sar</taxon>
        <taxon>Stramenopiles</taxon>
        <taxon>Ochrophyta</taxon>
        <taxon>Bacillariophyta</taxon>
        <taxon>Coscinodiscophyceae</taxon>
        <taxon>Chaetocerotophycidae</taxon>
        <taxon>Chaetocerotales</taxon>
        <taxon>Chaetocerotaceae</taxon>
        <taxon>Chaetoceros</taxon>
    </lineage>
</organism>
<evidence type="ECO:0000256" key="2">
    <source>
        <dbReference type="ARBA" id="ARBA00022729"/>
    </source>
</evidence>